<reference evidence="2" key="1">
    <citation type="submission" date="2020-10" db="EMBL/GenBank/DDBJ databases">
        <authorList>
            <person name="Gilroy R."/>
        </authorList>
    </citation>
    <scope>NUCLEOTIDE SEQUENCE</scope>
    <source>
        <strain evidence="2">CHK188-20938</strain>
    </source>
</reference>
<organism evidence="2 3">
    <name type="scientific">Candidatus Scatomonas pullistercoris</name>
    <dbReference type="NCBI Taxonomy" id="2840920"/>
    <lineage>
        <taxon>Bacteria</taxon>
        <taxon>Bacillati</taxon>
        <taxon>Bacillota</taxon>
        <taxon>Clostridia</taxon>
        <taxon>Lachnospirales</taxon>
        <taxon>Lachnospiraceae</taxon>
        <taxon>Lachnospiraceae incertae sedis</taxon>
        <taxon>Candidatus Scatomonas</taxon>
    </lineage>
</organism>
<dbReference type="Proteomes" id="UP000824169">
    <property type="component" value="Unassembled WGS sequence"/>
</dbReference>
<protein>
    <submittedName>
        <fullName evidence="2">DUF3786 domain-containing protein</fullName>
    </submittedName>
</protein>
<dbReference type="Pfam" id="PF12654">
    <property type="entry name" value="DUF3786"/>
    <property type="match status" value="1"/>
</dbReference>
<evidence type="ECO:0000259" key="1">
    <source>
        <dbReference type="Pfam" id="PF12654"/>
    </source>
</evidence>
<gene>
    <name evidence="2" type="ORF">IAB71_06570</name>
</gene>
<evidence type="ECO:0000313" key="2">
    <source>
        <dbReference type="EMBL" id="HIV25436.1"/>
    </source>
</evidence>
<feature type="domain" description="DUF3786" evidence="1">
    <location>
        <begin position="111"/>
        <end position="231"/>
    </location>
</feature>
<proteinExistence type="predicted"/>
<comment type="caution">
    <text evidence="2">The sequence shown here is derived from an EMBL/GenBank/DDBJ whole genome shotgun (WGS) entry which is preliminary data.</text>
</comment>
<dbReference type="EMBL" id="DVOO01000017">
    <property type="protein sequence ID" value="HIV25436.1"/>
    <property type="molecule type" value="Genomic_DNA"/>
</dbReference>
<dbReference type="AlphaFoldDB" id="A0A9D1TAC7"/>
<evidence type="ECO:0000313" key="3">
    <source>
        <dbReference type="Proteomes" id="UP000824169"/>
    </source>
</evidence>
<sequence length="249" mass="28079">MSVNYHAFQSRNVLFSSAGLICEQWRTAFSGYDPTRIAAILHLDYNAEYLYLTYFHTAYRLCLKNGILEKQASAPALPEEPHASVGVLFPGSAENRGRKEALPYWTDQLYFNETMALYHLLKYTKDAPKASGIWVPNTELDGASIRSRQNDPLLTPFSRLFTGRTELLRRRCEQLDGSPLPVKGDAAYLFYAVPQIPLRLIFWDADDEFAAQTQVLVDSGITDYLHFESVGCVISDLLEKLENPDGCAP</sequence>
<reference evidence="2" key="2">
    <citation type="journal article" date="2021" name="PeerJ">
        <title>Extensive microbial diversity within the chicken gut microbiome revealed by metagenomics and culture.</title>
        <authorList>
            <person name="Gilroy R."/>
            <person name="Ravi A."/>
            <person name="Getino M."/>
            <person name="Pursley I."/>
            <person name="Horton D.L."/>
            <person name="Alikhan N.F."/>
            <person name="Baker D."/>
            <person name="Gharbi K."/>
            <person name="Hall N."/>
            <person name="Watson M."/>
            <person name="Adriaenssens E.M."/>
            <person name="Foster-Nyarko E."/>
            <person name="Jarju S."/>
            <person name="Secka A."/>
            <person name="Antonio M."/>
            <person name="Oren A."/>
            <person name="Chaudhuri R.R."/>
            <person name="La Ragione R."/>
            <person name="Hildebrand F."/>
            <person name="Pallen M.J."/>
        </authorList>
    </citation>
    <scope>NUCLEOTIDE SEQUENCE</scope>
    <source>
        <strain evidence="2">CHK188-20938</strain>
    </source>
</reference>
<accession>A0A9D1TAC7</accession>
<name>A0A9D1TAC7_9FIRM</name>
<dbReference type="InterPro" id="IPR024264">
    <property type="entry name" value="DUF3786"/>
</dbReference>